<dbReference type="Gene3D" id="3.40.50.10490">
    <property type="entry name" value="Glucose-6-phosphate isomerase like protein, domain 1"/>
    <property type="match status" value="1"/>
</dbReference>
<evidence type="ECO:0000256" key="4">
    <source>
        <dbReference type="ARBA" id="ARBA00035256"/>
    </source>
</evidence>
<dbReference type="GO" id="GO:0022627">
    <property type="term" value="C:cytosolic small ribosomal subunit"/>
    <property type="evidence" value="ECO:0007669"/>
    <property type="project" value="TreeGrafter"/>
</dbReference>
<comment type="caution">
    <text evidence="6">The sequence shown here is derived from an EMBL/GenBank/DDBJ whole genome shotgun (WGS) entry which is preliminary data.</text>
</comment>
<dbReference type="PANTHER" id="PTHR12534">
    <property type="entry name" value="30S RIBOSOMAL PROTEIN S2 PROKARYOTIC AND ORGANELLAR"/>
    <property type="match status" value="1"/>
</dbReference>
<dbReference type="Pfam" id="PF00318">
    <property type="entry name" value="Ribosomal_S2"/>
    <property type="match status" value="1"/>
</dbReference>
<dbReference type="Proteomes" id="UP000228528">
    <property type="component" value="Unassembled WGS sequence"/>
</dbReference>
<proteinExistence type="inferred from homology"/>
<dbReference type="GO" id="GO:0003735">
    <property type="term" value="F:structural constituent of ribosome"/>
    <property type="evidence" value="ECO:0007669"/>
    <property type="project" value="InterPro"/>
</dbReference>
<keyword evidence="3" id="KW-0687">Ribonucleoprotein</keyword>
<accession>A0A2M6NZV9</accession>
<sequence length="168" mass="18470">TKPQARDIVKAAALSCGAPYLVDRWIGGLLTNFQEIKKLIQNYNKLKEQQANGELEKYTKKEQLAIAKQLEKMDQNLAGLAGLKKMPEALFIPSMQREKTAVIEANRTGVEIIAVCDTNANPDKADYIIPANDDAVKAIRLITDLIAAAVNEGKTEYESKQAVGQKKA</sequence>
<organism evidence="6 7">
    <name type="scientific">Candidatus Magasanikbacteria bacterium CG10_big_fil_rev_8_21_14_0_10_38_6</name>
    <dbReference type="NCBI Taxonomy" id="1974647"/>
    <lineage>
        <taxon>Bacteria</taxon>
        <taxon>Candidatus Magasanikiibacteriota</taxon>
    </lineage>
</organism>
<dbReference type="GO" id="GO:0006412">
    <property type="term" value="P:translation"/>
    <property type="evidence" value="ECO:0007669"/>
    <property type="project" value="InterPro"/>
</dbReference>
<dbReference type="HAMAP" id="MF_00291_B">
    <property type="entry name" value="Ribosomal_uS2_B"/>
    <property type="match status" value="1"/>
</dbReference>
<reference evidence="7" key="1">
    <citation type="submission" date="2017-09" db="EMBL/GenBank/DDBJ databases">
        <title>Depth-based differentiation of microbial function through sediment-hosted aquifers and enrichment of novel symbionts in the deep terrestrial subsurface.</title>
        <authorList>
            <person name="Probst A.J."/>
            <person name="Ladd B."/>
            <person name="Jarett J.K."/>
            <person name="Geller-Mcgrath D.E."/>
            <person name="Sieber C.M.K."/>
            <person name="Emerson J.B."/>
            <person name="Anantharaman K."/>
            <person name="Thomas B.C."/>
            <person name="Malmstrom R."/>
            <person name="Stieglmeier M."/>
            <person name="Klingl A."/>
            <person name="Woyke T."/>
            <person name="Ryan C.M."/>
            <person name="Banfield J.F."/>
        </authorList>
    </citation>
    <scope>NUCLEOTIDE SEQUENCE [LARGE SCALE GENOMIC DNA]</scope>
</reference>
<dbReference type="CDD" id="cd01425">
    <property type="entry name" value="RPS2"/>
    <property type="match status" value="1"/>
</dbReference>
<dbReference type="InterPro" id="IPR023591">
    <property type="entry name" value="Ribosomal_uS2_flav_dom_sf"/>
</dbReference>
<protein>
    <recommendedName>
        <fullName evidence="4">Small ribosomal subunit protein uS2</fullName>
    </recommendedName>
    <alternativeName>
        <fullName evidence="5">30S ribosomal protein S2</fullName>
    </alternativeName>
</protein>
<dbReference type="EMBL" id="PFBW01000208">
    <property type="protein sequence ID" value="PIR76968.1"/>
    <property type="molecule type" value="Genomic_DNA"/>
</dbReference>
<keyword evidence="2 6" id="KW-0689">Ribosomal protein</keyword>
<gene>
    <name evidence="6" type="primary">rpsB</name>
    <name evidence="6" type="ORF">COU30_04985</name>
</gene>
<dbReference type="InterPro" id="IPR001865">
    <property type="entry name" value="Ribosomal_uS2"/>
</dbReference>
<evidence type="ECO:0000256" key="5">
    <source>
        <dbReference type="ARBA" id="ARBA00035518"/>
    </source>
</evidence>
<dbReference type="SUPFAM" id="SSF52313">
    <property type="entry name" value="Ribosomal protein S2"/>
    <property type="match status" value="1"/>
</dbReference>
<comment type="similarity">
    <text evidence="1">Belongs to the universal ribosomal protein uS2 family.</text>
</comment>
<name>A0A2M6NZV9_9BACT</name>
<evidence type="ECO:0000256" key="1">
    <source>
        <dbReference type="ARBA" id="ARBA00006242"/>
    </source>
</evidence>
<dbReference type="PRINTS" id="PR00395">
    <property type="entry name" value="RIBOSOMALS2"/>
</dbReference>
<dbReference type="InterPro" id="IPR005706">
    <property type="entry name" value="Ribosomal_uS2_bac/mit/plastid"/>
</dbReference>
<evidence type="ECO:0000256" key="3">
    <source>
        <dbReference type="ARBA" id="ARBA00023274"/>
    </source>
</evidence>
<evidence type="ECO:0000256" key="2">
    <source>
        <dbReference type="ARBA" id="ARBA00022980"/>
    </source>
</evidence>
<dbReference type="PANTHER" id="PTHR12534:SF0">
    <property type="entry name" value="SMALL RIBOSOMAL SUBUNIT PROTEIN US2M"/>
    <property type="match status" value="1"/>
</dbReference>
<evidence type="ECO:0000313" key="6">
    <source>
        <dbReference type="EMBL" id="PIR76968.1"/>
    </source>
</evidence>
<evidence type="ECO:0000313" key="7">
    <source>
        <dbReference type="Proteomes" id="UP000228528"/>
    </source>
</evidence>
<feature type="non-terminal residue" evidence="6">
    <location>
        <position position="1"/>
    </location>
</feature>
<dbReference type="NCBIfam" id="TIGR01011">
    <property type="entry name" value="rpsB_bact"/>
    <property type="match status" value="1"/>
</dbReference>
<dbReference type="Gene3D" id="1.10.287.610">
    <property type="entry name" value="Helix hairpin bin"/>
    <property type="match status" value="1"/>
</dbReference>
<dbReference type="AlphaFoldDB" id="A0A2M6NZV9"/>